<dbReference type="SMART" id="SM00060">
    <property type="entry name" value="FN3"/>
    <property type="match status" value="25"/>
</dbReference>
<feature type="domain" description="Fibronectin type-III" evidence="2">
    <location>
        <begin position="974"/>
        <end position="1059"/>
    </location>
</feature>
<feature type="domain" description="Fibronectin type-III" evidence="2">
    <location>
        <begin position="1316"/>
        <end position="1402"/>
    </location>
</feature>
<evidence type="ECO:0000256" key="1">
    <source>
        <dbReference type="ARBA" id="ARBA00022737"/>
    </source>
</evidence>
<comment type="caution">
    <text evidence="3">The sequence shown here is derived from an EMBL/GenBank/DDBJ whole genome shotgun (WGS) entry which is preliminary data.</text>
</comment>
<dbReference type="InterPro" id="IPR003961">
    <property type="entry name" value="FN3_dom"/>
</dbReference>
<dbReference type="PANTHER" id="PTHR46708:SF11">
    <property type="entry name" value="RECEPTOR-TYPE TYROSINE-PROTEIN PHOSPHATASE ETA-LIKE"/>
    <property type="match status" value="1"/>
</dbReference>
<feature type="domain" description="Fibronectin type-III" evidence="2">
    <location>
        <begin position="1227"/>
        <end position="1315"/>
    </location>
</feature>
<proteinExistence type="predicted"/>
<feature type="domain" description="Fibronectin type-III" evidence="2">
    <location>
        <begin position="116"/>
        <end position="200"/>
    </location>
</feature>
<keyword evidence="1" id="KW-0677">Repeat</keyword>
<dbReference type="InterPro" id="IPR050991">
    <property type="entry name" value="ECM_Regulatory_Proteins"/>
</dbReference>
<name>A0AAV7L6F2_PLEWA</name>
<keyword evidence="4" id="KW-1185">Reference proteome</keyword>
<evidence type="ECO:0000313" key="4">
    <source>
        <dbReference type="Proteomes" id="UP001066276"/>
    </source>
</evidence>
<feature type="domain" description="Fibronectin type-III" evidence="2">
    <location>
        <begin position="2003"/>
        <end position="2088"/>
    </location>
</feature>
<dbReference type="CDD" id="cd00063">
    <property type="entry name" value="FN3"/>
    <property type="match status" value="25"/>
</dbReference>
<feature type="domain" description="Fibronectin type-III" evidence="2">
    <location>
        <begin position="1060"/>
        <end position="1146"/>
    </location>
</feature>
<feature type="domain" description="Fibronectin type-III" evidence="2">
    <location>
        <begin position="286"/>
        <end position="372"/>
    </location>
</feature>
<sequence>MASPMAEICGCAETSNIKASNPPVLPNSDCSNAGITSYAAAAENRQMNASSHAWVTSRMLHYFMLSSAFFDWVKNFCSTHFDVNPTRSFSAIKPPVHPHRICASRVCTAPCQDPGLVRNLTLSELSTTSFVIDWSTPDGGPSSYIVKVLGFPAVNKQLTTDYVNITGLMPGNYYTIQVFAQDGVRLGEATTIPAFTVPDVVKNLSATNVTTQSVFLSWLRPEGNMSSYVIEVIGEPSNTSEVQSESLPINTLKPGNLYTFVVSVLVADNPRRGERVAISEYTVPDVVRNLSATNVTTQSVFLSWLRPEGNMSSYVIEVIGEPSNTSEVQSESLPINALIPGYLYTFVVSVLVADNPRRGERVAISEYTVPDVVRNLSATNVTTQSVFLSWLRPEGNMSSYVIEVIGEPSNTSEVQSESLPINALKPGHLYTFVVSVLVTDNPMRGEKVAISEYTVPDVVRNLSATNVTTQSVFLSWLRPEGNMSSYVIEVIGEPSNTSEVQSESLLINALKPGNLYTFVVSVLVTDNPMRGERVAISEYTVPDVVRNLSATNVTTQSVFLSWLRPEGNLSSYVIEVIGEPSNTSEVQSESLPIKALKPGNLYTFVVSVLVTNNPRKGKKVAISGYTVPDVVRNLSATNVTTQSVFLSWLRPEGNMSSYVIEVIGEPSNTSEVQSESLLINALKQGNLYTFVVSVLVTDNPMRGERVAISEYTVPDVVRNLSATNVTTQSVFLSWLRPEGNLSSYVIEVIGEPSNTSEVQSESLPIKALKPGNLYTFVVSVLVTNNPRKGKKVAISGYTVPDVVRNLSATNVTTQSVFLSWLRPEGNISSYLIEVIGEPSNTSEVKSESLPINALKPGNVYTFVVSVLVTDNPMRGERVAISEYTVPDVVRNLSATNVTTQSVFLSWLRPEGNLSSYVIEVIGEPSNTSEVQSESLPIKALKPGNVYTFVVSVLVTNNPRKGKKVAISGYTVPDVVRNLSATNVTTQSVFLSWLRPEGNMSSYVIEVIGEPSNTSEVKSESLLINALKPGNLYTFVVSVLVTDNPMRGERVAISEYTVPDVVRNLSATNVTTQSVFLSWLRPEGNMSSYVIEVIGEPSKTVEVQSESVLINTLEPGTLYTFVVSILVTDNPMRGERVAISEYTVPNVPNNLIISNFTNDTVSLSWLPPTGNKSHYLVQVLGIPFSSNTTDSEFLTIFMLIPGNIYTFLVSAVAGNGIKGEDSSITFSGPKDINMLRVVQASIDSLALSWLPPVGSKRPYFVNVSGDPASNDTVENESVTIYNLIPGNLYTVSVSATAEDGSLQEKGSTISTYTKPNITNNLNVSEVSTTWVYLRWHPPTGNRSSYSVEVLGEPAKTMKPNTESVVVENLTPGNFYTFSVSAVSGDGSLSGDISSVSTFTVPDTILNLRASQDSIDSVSLNWLPPHGNKSAYMVQVLENPSTTVRILNESVILHNLVPGNLYTFIVWALSGNYLFQGNITSVTFRLPVPISNLTVTEVSINSVSLSWLQPTGNISSYLVEVFGAPSTNVTMKNTTVSIPSLVPGNCYTFYVSAVLADGSFQTEKASISTYTVPDIVRNLTASNITTHSVFLNWLHPEGNMSSYVIQVLGDPSKTIEVQSESAHINALTPGNLYTFVISVLVKDNPMRGKSVAVSEYTVPDVVRTLTASIITTQSVFLSWLHPEGNISSYVIEVLGDPSKTIEVQSESALINALTPGNLYTFVISVLVKDNPMRGKSVAVSAYTVPDVVRNLTASNITTQSIFLSWLHPEGNMSSYAIEFLGDPSKTIELQSESALINALTPGNLYTFVISVLVKDNPMRGNSVAVSAYTVPDIVRNLTASNITTQSVFLSWLHPEGNMSSYVIEVLGDPSKTIEVQSESALINALTPGNLYTFVISVLVKDNPMRGKIVAVSAYTVPDVVRNPTASNITTQSVFLSWLHPEGNMSSYVIEVLGDPSKTIEVQSESAPINALTPGNLYTFVISVLVKDNPMRGKSVAVSAYTVPDVVRNLTASNITTQSIFLSWLRPDGNMSANVIDVIGDPSKTIEVQSESALINGLTPGNLYTFVVSVRVTDNPMRGKSVAVSEYTVPDVVKNLSAINITTHSVILTWLPSDGNRSSYSIQVIGEPSTSLLAPKESVLIEALTPGNLYTFLVSVLVTNNPMSGKNVSISKYTVPDVVKNLSVINVTMSSAFLSWLPPAGNMSSYLIEVRGEPSSTREVRSESFLIEGLNPGNLYTFLVSVLVTDNPNKGESVGISKNTAGGLLYLSVQVTTTLTAGERQVRLLEKLKQRIEGRFPGLPFNLKWLQEKNINS</sequence>
<organism evidence="3 4">
    <name type="scientific">Pleurodeles waltl</name>
    <name type="common">Iberian ribbed newt</name>
    <dbReference type="NCBI Taxonomy" id="8319"/>
    <lineage>
        <taxon>Eukaryota</taxon>
        <taxon>Metazoa</taxon>
        <taxon>Chordata</taxon>
        <taxon>Craniata</taxon>
        <taxon>Vertebrata</taxon>
        <taxon>Euteleostomi</taxon>
        <taxon>Amphibia</taxon>
        <taxon>Batrachia</taxon>
        <taxon>Caudata</taxon>
        <taxon>Salamandroidea</taxon>
        <taxon>Salamandridae</taxon>
        <taxon>Pleurodelinae</taxon>
        <taxon>Pleurodeles</taxon>
    </lineage>
</organism>
<dbReference type="Gene3D" id="2.60.40.10">
    <property type="entry name" value="Immunoglobulins"/>
    <property type="match status" value="25"/>
</dbReference>
<feature type="domain" description="Fibronectin type-III" evidence="2">
    <location>
        <begin position="2175"/>
        <end position="2260"/>
    </location>
</feature>
<dbReference type="InterPro" id="IPR036116">
    <property type="entry name" value="FN3_sf"/>
</dbReference>
<dbReference type="EMBL" id="JANPWB010000015">
    <property type="protein sequence ID" value="KAJ1087226.1"/>
    <property type="molecule type" value="Genomic_DNA"/>
</dbReference>
<feature type="domain" description="Fibronectin type-III" evidence="2">
    <location>
        <begin position="630"/>
        <end position="716"/>
    </location>
</feature>
<dbReference type="InterPro" id="IPR013783">
    <property type="entry name" value="Ig-like_fold"/>
</dbReference>
<feature type="domain" description="Fibronectin type-III" evidence="2">
    <location>
        <begin position="802"/>
        <end position="888"/>
    </location>
</feature>
<dbReference type="Proteomes" id="UP001066276">
    <property type="component" value="Chromosome 11"/>
</dbReference>
<reference evidence="3" key="1">
    <citation type="journal article" date="2022" name="bioRxiv">
        <title>Sequencing and chromosome-scale assembly of the giantPleurodeles waltlgenome.</title>
        <authorList>
            <person name="Brown T."/>
            <person name="Elewa A."/>
            <person name="Iarovenko S."/>
            <person name="Subramanian E."/>
            <person name="Araus A.J."/>
            <person name="Petzold A."/>
            <person name="Susuki M."/>
            <person name="Suzuki K.-i.T."/>
            <person name="Hayashi T."/>
            <person name="Toyoda A."/>
            <person name="Oliveira C."/>
            <person name="Osipova E."/>
            <person name="Leigh N.D."/>
            <person name="Simon A."/>
            <person name="Yun M.H."/>
        </authorList>
    </citation>
    <scope>NUCLEOTIDE SEQUENCE</scope>
    <source>
        <strain evidence="3">20211129_DDA</strain>
        <tissue evidence="3">Liver</tissue>
    </source>
</reference>
<feature type="domain" description="Fibronectin type-III" evidence="2">
    <location>
        <begin position="1487"/>
        <end position="1573"/>
    </location>
</feature>
<feature type="domain" description="Fibronectin type-III" evidence="2">
    <location>
        <begin position="1831"/>
        <end position="1916"/>
    </location>
</feature>
<dbReference type="PANTHER" id="PTHR46708">
    <property type="entry name" value="TENASCIN"/>
    <property type="match status" value="1"/>
</dbReference>
<evidence type="ECO:0000313" key="3">
    <source>
        <dbReference type="EMBL" id="KAJ1087226.1"/>
    </source>
</evidence>
<accession>A0AAV7L6F2</accession>
<feature type="domain" description="Fibronectin type-III" evidence="2">
    <location>
        <begin position="1745"/>
        <end position="1830"/>
    </location>
</feature>
<evidence type="ECO:0000259" key="2">
    <source>
        <dbReference type="PROSITE" id="PS50853"/>
    </source>
</evidence>
<feature type="domain" description="Fibronectin type-III" evidence="2">
    <location>
        <begin position="1917"/>
        <end position="2002"/>
    </location>
</feature>
<protein>
    <recommendedName>
        <fullName evidence="2">Fibronectin type-III domain-containing protein</fullName>
    </recommendedName>
</protein>
<feature type="domain" description="Fibronectin type-III" evidence="2">
    <location>
        <begin position="458"/>
        <end position="544"/>
    </location>
</feature>
<dbReference type="SUPFAM" id="SSF49265">
    <property type="entry name" value="Fibronectin type III"/>
    <property type="match status" value="14"/>
</dbReference>
<dbReference type="PROSITE" id="PS50853">
    <property type="entry name" value="FN3"/>
    <property type="match status" value="17"/>
</dbReference>
<dbReference type="Pfam" id="PF00041">
    <property type="entry name" value="fn3"/>
    <property type="match status" value="25"/>
</dbReference>
<feature type="domain" description="Fibronectin type-III" evidence="2">
    <location>
        <begin position="1659"/>
        <end position="1744"/>
    </location>
</feature>
<gene>
    <name evidence="3" type="ORF">NDU88_000411</name>
</gene>
<feature type="domain" description="Fibronectin type-III" evidence="2">
    <location>
        <begin position="2089"/>
        <end position="2174"/>
    </location>
</feature>